<dbReference type="InterPro" id="IPR011629">
    <property type="entry name" value="CobW-like_C"/>
</dbReference>
<dbReference type="Proteomes" id="UP000196005">
    <property type="component" value="Chromosome"/>
</dbReference>
<evidence type="ECO:0000256" key="1">
    <source>
        <dbReference type="ARBA" id="ARBA00022741"/>
    </source>
</evidence>
<comment type="similarity">
    <text evidence="4">Belongs to the SIMIBI class G3E GTPase family. ZNG1 subfamily.</text>
</comment>
<evidence type="ECO:0000256" key="5">
    <source>
        <dbReference type="ARBA" id="ARBA00045658"/>
    </source>
</evidence>
<evidence type="ECO:0000313" key="9">
    <source>
        <dbReference type="EMBL" id="ARU48542.1"/>
    </source>
</evidence>
<dbReference type="CDD" id="cd03112">
    <property type="entry name" value="CobW-like"/>
    <property type="match status" value="1"/>
</dbReference>
<dbReference type="Gene3D" id="3.30.1220.10">
    <property type="entry name" value="CobW-like, C-terminal domain"/>
    <property type="match status" value="1"/>
</dbReference>
<dbReference type="PANTHER" id="PTHR13748">
    <property type="entry name" value="COBW-RELATED"/>
    <property type="match status" value="1"/>
</dbReference>
<reference evidence="10" key="1">
    <citation type="submission" date="2017-05" db="EMBL/GenBank/DDBJ databases">
        <title>Dechlorination kinetics govern the competition between two new strains of the genus Sulfurospirillum.</title>
        <authorList>
            <person name="Buttet G.F."/>
            <person name="Murray A.M."/>
            <person name="Goris T."/>
            <person name="Burion M."/>
            <person name="Lin B."/>
            <person name="Rolle M."/>
            <person name="Maillard J."/>
        </authorList>
    </citation>
    <scope>NUCLEOTIDE SEQUENCE [LARGE SCALE GENOMIC DNA]</scope>
    <source>
        <strain evidence="10">SL2-1</strain>
    </source>
</reference>
<keyword evidence="3" id="KW-0143">Chaperone</keyword>
<evidence type="ECO:0000259" key="8">
    <source>
        <dbReference type="Pfam" id="PF07683"/>
    </source>
</evidence>
<organism evidence="9 10">
    <name type="scientific">Sulfurospirillum diekertiae</name>
    <dbReference type="NCBI Taxonomy" id="1854492"/>
    <lineage>
        <taxon>Bacteria</taxon>
        <taxon>Pseudomonadati</taxon>
        <taxon>Campylobacterota</taxon>
        <taxon>Epsilonproteobacteria</taxon>
        <taxon>Campylobacterales</taxon>
        <taxon>Sulfurospirillaceae</taxon>
        <taxon>Sulfurospirillum</taxon>
    </lineage>
</organism>
<dbReference type="GO" id="GO:0005737">
    <property type="term" value="C:cytoplasm"/>
    <property type="evidence" value="ECO:0007669"/>
    <property type="project" value="TreeGrafter"/>
</dbReference>
<feature type="domain" description="CobW C-terminal" evidence="8">
    <location>
        <begin position="256"/>
        <end position="343"/>
    </location>
</feature>
<feature type="domain" description="CobW/HypB/UreG nucleotide-binding" evidence="7">
    <location>
        <begin position="17"/>
        <end position="198"/>
    </location>
</feature>
<evidence type="ECO:0000259" key="7">
    <source>
        <dbReference type="Pfam" id="PF02492"/>
    </source>
</evidence>
<accession>A0A1Y0HKF1</accession>
<evidence type="ECO:0000256" key="3">
    <source>
        <dbReference type="ARBA" id="ARBA00023186"/>
    </source>
</evidence>
<dbReference type="Pfam" id="PF02492">
    <property type="entry name" value="cobW"/>
    <property type="match status" value="1"/>
</dbReference>
<dbReference type="InterPro" id="IPR027417">
    <property type="entry name" value="P-loop_NTPase"/>
</dbReference>
<protein>
    <submittedName>
        <fullName evidence="9">GTP-binding protein YjiA</fullName>
    </submittedName>
</protein>
<dbReference type="Pfam" id="PF07683">
    <property type="entry name" value="CobW_C"/>
    <property type="match status" value="1"/>
</dbReference>
<keyword evidence="1" id="KW-0547">Nucleotide-binding</keyword>
<proteinExistence type="inferred from homology"/>
<sequence>MADAVVDENLSYTAPLPVTILTGFLGAGKTTLINYLLEHNHGERIAIIENEFGAVNVDGALLKKDSDVEIVELSNGCVCCSIRGELTQALHELLAKIDSGAFKADRLLLETTGLADPAPIVQAFFVDEIIRERIMLDAVITLVDSIHIIKQLDEHRVAASQIGFADRIILTKADSVDETHKERVLSRINAINSKAEIFEAFNGALPKEIWIGIGAFDLSDSLHVNQGFYQAKDVQNIQFKSFSAQKQTQSWNDDITSYVFEAGELDIKKIGAFMENLVEAYGNDMLRYKGVLAVSSDERRLIVQGVHKVVGFDFGTPFVGERKSLLVVIGRYLPYEKLKTEFLQTIAS</sequence>
<dbReference type="OrthoDB" id="9808822at2"/>
<name>A0A1Y0HKF1_9BACT</name>
<dbReference type="InterPro" id="IPR036627">
    <property type="entry name" value="CobW-likC_sf"/>
</dbReference>
<dbReference type="Gene3D" id="3.40.50.300">
    <property type="entry name" value="P-loop containing nucleotide triphosphate hydrolases"/>
    <property type="match status" value="1"/>
</dbReference>
<dbReference type="GO" id="GO:0016787">
    <property type="term" value="F:hydrolase activity"/>
    <property type="evidence" value="ECO:0007669"/>
    <property type="project" value="UniProtKB-KW"/>
</dbReference>
<dbReference type="RefSeq" id="WP_087438487.1">
    <property type="nucleotide sequence ID" value="NZ_CP021416.1"/>
</dbReference>
<dbReference type="EMBL" id="CP021416">
    <property type="protein sequence ID" value="ARU48542.1"/>
    <property type="molecule type" value="Genomic_DNA"/>
</dbReference>
<dbReference type="PANTHER" id="PTHR13748:SF62">
    <property type="entry name" value="COBW DOMAIN-CONTAINING PROTEIN"/>
    <property type="match status" value="1"/>
</dbReference>
<evidence type="ECO:0000256" key="6">
    <source>
        <dbReference type="ARBA" id="ARBA00049117"/>
    </source>
</evidence>
<evidence type="ECO:0000313" key="10">
    <source>
        <dbReference type="Proteomes" id="UP000196005"/>
    </source>
</evidence>
<dbReference type="SUPFAM" id="SSF90002">
    <property type="entry name" value="Hypothetical protein YjiA, C-terminal domain"/>
    <property type="match status" value="1"/>
</dbReference>
<dbReference type="AlphaFoldDB" id="A0A1Y0HKF1"/>
<dbReference type="GO" id="GO:0000166">
    <property type="term" value="F:nucleotide binding"/>
    <property type="evidence" value="ECO:0007669"/>
    <property type="project" value="UniProtKB-KW"/>
</dbReference>
<comment type="function">
    <text evidence="5">Zinc chaperone that directly transfers zinc cofactor to target proteins, thereby activating them. Zinc is transferred from the CXCC motif in the GTPase domain to the zinc binding site in target proteins in a process requiring GTP hydrolysis.</text>
</comment>
<keyword evidence="10" id="KW-1185">Reference proteome</keyword>
<gene>
    <name evidence="9" type="ORF">Sdiek1_1378</name>
</gene>
<dbReference type="SUPFAM" id="SSF52540">
    <property type="entry name" value="P-loop containing nucleoside triphosphate hydrolases"/>
    <property type="match status" value="1"/>
</dbReference>
<comment type="catalytic activity">
    <reaction evidence="6">
        <text>GTP + H2O = GDP + phosphate + H(+)</text>
        <dbReference type="Rhea" id="RHEA:19669"/>
        <dbReference type="ChEBI" id="CHEBI:15377"/>
        <dbReference type="ChEBI" id="CHEBI:15378"/>
        <dbReference type="ChEBI" id="CHEBI:37565"/>
        <dbReference type="ChEBI" id="CHEBI:43474"/>
        <dbReference type="ChEBI" id="CHEBI:58189"/>
    </reaction>
    <physiologicalReaction direction="left-to-right" evidence="6">
        <dbReference type="Rhea" id="RHEA:19670"/>
    </physiologicalReaction>
</comment>
<evidence type="ECO:0000256" key="4">
    <source>
        <dbReference type="ARBA" id="ARBA00034320"/>
    </source>
</evidence>
<keyword evidence="2" id="KW-0378">Hydrolase</keyword>
<dbReference type="InterPro" id="IPR051316">
    <property type="entry name" value="Zinc-reg_GTPase_activator"/>
</dbReference>
<dbReference type="InterPro" id="IPR003495">
    <property type="entry name" value="CobW/HypB/UreG_nucleotide-bd"/>
</dbReference>
<evidence type="ECO:0000256" key="2">
    <source>
        <dbReference type="ARBA" id="ARBA00022801"/>
    </source>
</evidence>
<dbReference type="KEGG" id="suls:Sdiek1_1378"/>